<evidence type="ECO:0000259" key="2">
    <source>
        <dbReference type="PROSITE" id="PS50206"/>
    </source>
</evidence>
<dbReference type="SUPFAM" id="SSF52821">
    <property type="entry name" value="Rhodanese/Cell cycle control phosphatase"/>
    <property type="match status" value="1"/>
</dbReference>
<dbReference type="Proteomes" id="UP000275951">
    <property type="component" value="Chromosome"/>
</dbReference>
<dbReference type="InterPro" id="IPR036873">
    <property type="entry name" value="Rhodanese-like_dom_sf"/>
</dbReference>
<dbReference type="PANTHER" id="PTHR43031">
    <property type="entry name" value="FAD-DEPENDENT OXIDOREDUCTASE"/>
    <property type="match status" value="1"/>
</dbReference>
<proteinExistence type="predicted"/>
<dbReference type="EMBL" id="CP033905">
    <property type="protein sequence ID" value="AZR06137.1"/>
    <property type="molecule type" value="Genomic_DNA"/>
</dbReference>
<dbReference type="PROSITE" id="PS51257">
    <property type="entry name" value="PROKAR_LIPOPROTEIN"/>
    <property type="match status" value="1"/>
</dbReference>
<protein>
    <submittedName>
        <fullName evidence="3">Rhodanese-like domain-containing protein</fullName>
    </submittedName>
</protein>
<accession>A0A3Q9GH78</accession>
<dbReference type="PROSITE" id="PS50206">
    <property type="entry name" value="RHODANESE_3"/>
    <property type="match status" value="1"/>
</dbReference>
<name>A0A3Q9GH78_9ACTO</name>
<gene>
    <name evidence="3" type="ORF">EBQ10_01735</name>
</gene>
<dbReference type="InterPro" id="IPR001763">
    <property type="entry name" value="Rhodanese-like_dom"/>
</dbReference>
<sequence length="120" mass="12542">MKKFSVILALMALLGFTACSGGSPKTAAGFANAVIIDVRTQAEYDAGHLEGARLLDWNSGQFASAVGELDKSGEYVLYCRSGNRAGQARALLEREGFTNVTNLGSLEQAAASTGKSVVKP</sequence>
<dbReference type="Pfam" id="PF00581">
    <property type="entry name" value="Rhodanese"/>
    <property type="match status" value="1"/>
</dbReference>
<dbReference type="CDD" id="cd00158">
    <property type="entry name" value="RHOD"/>
    <property type="match status" value="1"/>
</dbReference>
<evidence type="ECO:0000256" key="1">
    <source>
        <dbReference type="SAM" id="SignalP"/>
    </source>
</evidence>
<dbReference type="Gene3D" id="3.40.250.10">
    <property type="entry name" value="Rhodanese-like domain"/>
    <property type="match status" value="1"/>
</dbReference>
<feature type="domain" description="Rhodanese" evidence="2">
    <location>
        <begin position="29"/>
        <end position="115"/>
    </location>
</feature>
<evidence type="ECO:0000313" key="4">
    <source>
        <dbReference type="Proteomes" id="UP000275951"/>
    </source>
</evidence>
<feature type="chain" id="PRO_5039398185" evidence="1">
    <location>
        <begin position="21"/>
        <end position="120"/>
    </location>
</feature>
<dbReference type="InterPro" id="IPR050229">
    <property type="entry name" value="GlpE_sulfurtransferase"/>
</dbReference>
<dbReference type="AlphaFoldDB" id="A0A3Q9GH78"/>
<keyword evidence="1" id="KW-0732">Signal</keyword>
<dbReference type="PANTHER" id="PTHR43031:SF7">
    <property type="entry name" value="NITRIC OXIDE REDUCTASE FLRD-NAD(+) REDUCTASE"/>
    <property type="match status" value="1"/>
</dbReference>
<dbReference type="SMART" id="SM00450">
    <property type="entry name" value="RHOD"/>
    <property type="match status" value="1"/>
</dbReference>
<feature type="signal peptide" evidence="1">
    <location>
        <begin position="1"/>
        <end position="20"/>
    </location>
</feature>
<organism evidence="3 4">
    <name type="scientific">Trueperella pyogenes</name>
    <dbReference type="NCBI Taxonomy" id="1661"/>
    <lineage>
        <taxon>Bacteria</taxon>
        <taxon>Bacillati</taxon>
        <taxon>Actinomycetota</taxon>
        <taxon>Actinomycetes</taxon>
        <taxon>Actinomycetales</taxon>
        <taxon>Actinomycetaceae</taxon>
        <taxon>Trueperella</taxon>
    </lineage>
</organism>
<reference evidence="3 4" key="1">
    <citation type="submission" date="2018-11" db="EMBL/GenBank/DDBJ databases">
        <title>Multidrug-resistant genes are associated with an 42-kb island TGI1 carrying a complex class 1 integron in a Trueperella pyogenes.</title>
        <authorList>
            <person name="Dong W."/>
        </authorList>
    </citation>
    <scope>NUCLEOTIDE SEQUENCE [LARGE SCALE GENOMIC DNA]</scope>
    <source>
        <strain evidence="3 4">TP4</strain>
    </source>
</reference>
<evidence type="ECO:0000313" key="3">
    <source>
        <dbReference type="EMBL" id="AZR06137.1"/>
    </source>
</evidence>
<dbReference type="RefSeq" id="WP_039662300.1">
    <property type="nucleotide sequence ID" value="NZ_CP029001.1"/>
</dbReference>